<dbReference type="Proteomes" id="UP000886887">
    <property type="component" value="Unassembled WGS sequence"/>
</dbReference>
<evidence type="ECO:0000256" key="13">
    <source>
        <dbReference type="SAM" id="MobiDB-lite"/>
    </source>
</evidence>
<dbReference type="PANTHER" id="PTHR11390:SF21">
    <property type="entry name" value="DNA TOPOISOMERASE 3-ALPHA"/>
    <property type="match status" value="1"/>
</dbReference>
<dbReference type="InterPro" id="IPR013824">
    <property type="entry name" value="Topo_IA_cen_sub1"/>
</dbReference>
<dbReference type="InterPro" id="IPR023405">
    <property type="entry name" value="Topo_IA_core_domain"/>
</dbReference>
<keyword evidence="8" id="KW-0413">Isomerase</keyword>
<dbReference type="GO" id="GO:0046872">
    <property type="term" value="F:metal ion binding"/>
    <property type="evidence" value="ECO:0007669"/>
    <property type="project" value="UniProtKB-KW"/>
</dbReference>
<dbReference type="InterPro" id="IPR013826">
    <property type="entry name" value="Topo_IA_cen_sub3"/>
</dbReference>
<keyword evidence="5" id="KW-0460">Magnesium</keyword>
<dbReference type="InterPro" id="IPR006171">
    <property type="entry name" value="TOPRIM_dom"/>
</dbReference>
<keyword evidence="4" id="KW-0479">Metal-binding</keyword>
<dbReference type="SMART" id="SM00493">
    <property type="entry name" value="TOPRIM"/>
    <property type="match status" value="1"/>
</dbReference>
<dbReference type="GO" id="GO:0006265">
    <property type="term" value="P:DNA topological change"/>
    <property type="evidence" value="ECO:0007669"/>
    <property type="project" value="InterPro"/>
</dbReference>
<dbReference type="PROSITE" id="PS52039">
    <property type="entry name" value="TOPO_IA_2"/>
    <property type="match status" value="1"/>
</dbReference>
<dbReference type="PROSITE" id="PS50880">
    <property type="entry name" value="TOPRIM"/>
    <property type="match status" value="1"/>
</dbReference>
<dbReference type="InterPro" id="IPR005738">
    <property type="entry name" value="TopoIII"/>
</dbReference>
<evidence type="ECO:0000256" key="11">
    <source>
        <dbReference type="ARBA" id="ARBA00032235"/>
    </source>
</evidence>
<dbReference type="InterPro" id="IPR034144">
    <property type="entry name" value="TOPRIM_TopoIII"/>
</dbReference>
<evidence type="ECO:0000259" key="15">
    <source>
        <dbReference type="PROSITE" id="PS52039"/>
    </source>
</evidence>
<gene>
    <name evidence="16" type="ORF">IAB73_09020</name>
</gene>
<dbReference type="GO" id="GO:0043597">
    <property type="term" value="C:cytoplasmic replication fork"/>
    <property type="evidence" value="ECO:0007669"/>
    <property type="project" value="TreeGrafter"/>
</dbReference>
<reference evidence="16" key="1">
    <citation type="submission" date="2020-10" db="EMBL/GenBank/DDBJ databases">
        <authorList>
            <person name="Gilroy R."/>
        </authorList>
    </citation>
    <scope>NUCLEOTIDE SEQUENCE</scope>
    <source>
        <strain evidence="16">ChiSxjej2B14-6234</strain>
    </source>
</reference>
<organism evidence="16 17">
    <name type="scientific">Candidatus Onthenecus intestinigallinarum</name>
    <dbReference type="NCBI Taxonomy" id="2840875"/>
    <lineage>
        <taxon>Bacteria</taxon>
        <taxon>Bacillati</taxon>
        <taxon>Bacillota</taxon>
        <taxon>Clostridia</taxon>
        <taxon>Eubacteriales</taxon>
        <taxon>Candidatus Onthenecus</taxon>
    </lineage>
</organism>
<evidence type="ECO:0000313" key="17">
    <source>
        <dbReference type="Proteomes" id="UP000886887"/>
    </source>
</evidence>
<dbReference type="InterPro" id="IPR013825">
    <property type="entry name" value="Topo_IA_cen_sub2"/>
</dbReference>
<dbReference type="GO" id="GO:0006310">
    <property type="term" value="P:DNA recombination"/>
    <property type="evidence" value="ECO:0007669"/>
    <property type="project" value="TreeGrafter"/>
</dbReference>
<keyword evidence="7" id="KW-0238">DNA-binding</keyword>
<comment type="similarity">
    <text evidence="2">Belongs to the type IA topoisomerase family.</text>
</comment>
<sequence length="691" mass="77068">MRTLVVAEKPSVARDIARVLGARERAEGCLQGGDWTVTWALGHLVAQCEPEEIDPRYKRWRAQDLPILPERIPLKVIRKTAAQFRVVKRLMNDAQTARIVCATDAGREGELIFRYIYEMAGCTRPVQRLWISSMTDEAIREGFASLRPSQAYDALYASAACRAQADWLVGMNLSRAFTLRYGVPLSVGRVQTPTLQMLVRRRLEIDAFVPQQYWTVQADFGDYTGQWTDPAGGDGHIDRAERAREIAAAVRGRTGVVTACAREAGSEPPPLLYDLTSLQRDANALLGFTAERTLRAAQALYERDKLLTYPRTDSRYLPRDMAARVQAAIHALPEAYAPLRARLPQALPQTRRVFDDAKVSDHHAIVPTGRKADASALPPDEARVFDLVARRLLAAFLPAHTYETTRVITQVDGHAFASTGRVVTQSGWKDACLQPRKRAQQAAPLPALREGDERTVRSARVKEDRTRPPREHTDASILREMEQAGRRIEDEALRESMKDSGLGTPATRAATIERLIHMGYAARKGRSLVATPKGVRLIEAAPEAIASPETTGRWERELARIARGEADGARFLSGIARMTERMTRYAAQEAPDVAFEPEERKGRRTVGAKRLDLACPACGRGRITENERAFGCSRWREGCAFTVWKDCCRRAGGPELTEKLLRAVMEKGRLRGSTGTLTWDGQRVGFEPRRD</sequence>
<dbReference type="GO" id="GO:0003677">
    <property type="term" value="F:DNA binding"/>
    <property type="evidence" value="ECO:0007669"/>
    <property type="project" value="UniProtKB-KW"/>
</dbReference>
<dbReference type="PRINTS" id="PR00417">
    <property type="entry name" value="PRTPISMRASEI"/>
</dbReference>
<dbReference type="CDD" id="cd03362">
    <property type="entry name" value="TOPRIM_TopoIA_TopoIII"/>
    <property type="match status" value="1"/>
</dbReference>
<dbReference type="CDD" id="cd00186">
    <property type="entry name" value="TOP1Ac"/>
    <property type="match status" value="1"/>
</dbReference>
<dbReference type="Gene3D" id="2.70.20.10">
    <property type="entry name" value="Topoisomerase I, domain 3"/>
    <property type="match status" value="1"/>
</dbReference>
<feature type="region of interest" description="Disordered" evidence="13">
    <location>
        <begin position="451"/>
        <end position="475"/>
    </location>
</feature>
<evidence type="ECO:0000256" key="4">
    <source>
        <dbReference type="ARBA" id="ARBA00022723"/>
    </source>
</evidence>
<dbReference type="Pfam" id="PF01751">
    <property type="entry name" value="Toprim"/>
    <property type="match status" value="1"/>
</dbReference>
<keyword evidence="6" id="KW-0799">Topoisomerase</keyword>
<comment type="catalytic activity">
    <reaction evidence="1">
        <text>ATP-independent breakage of single-stranded DNA, followed by passage and rejoining.</text>
        <dbReference type="EC" id="5.6.2.1"/>
    </reaction>
</comment>
<dbReference type="Pfam" id="PF01131">
    <property type="entry name" value="Topoisom_bac"/>
    <property type="match status" value="1"/>
</dbReference>
<dbReference type="Gene3D" id="3.40.50.140">
    <property type="match status" value="1"/>
</dbReference>
<evidence type="ECO:0000256" key="1">
    <source>
        <dbReference type="ARBA" id="ARBA00000213"/>
    </source>
</evidence>
<dbReference type="GO" id="GO:0006281">
    <property type="term" value="P:DNA repair"/>
    <property type="evidence" value="ECO:0007669"/>
    <property type="project" value="TreeGrafter"/>
</dbReference>
<evidence type="ECO:0000256" key="8">
    <source>
        <dbReference type="ARBA" id="ARBA00023235"/>
    </source>
</evidence>
<evidence type="ECO:0000313" key="16">
    <source>
        <dbReference type="EMBL" id="HIQ72332.1"/>
    </source>
</evidence>
<evidence type="ECO:0000256" key="3">
    <source>
        <dbReference type="ARBA" id="ARBA00012891"/>
    </source>
</evidence>
<reference evidence="16" key="2">
    <citation type="journal article" date="2021" name="PeerJ">
        <title>Extensive microbial diversity within the chicken gut microbiome revealed by metagenomics and culture.</title>
        <authorList>
            <person name="Gilroy R."/>
            <person name="Ravi A."/>
            <person name="Getino M."/>
            <person name="Pursley I."/>
            <person name="Horton D.L."/>
            <person name="Alikhan N.F."/>
            <person name="Baker D."/>
            <person name="Gharbi K."/>
            <person name="Hall N."/>
            <person name="Watson M."/>
            <person name="Adriaenssens E.M."/>
            <person name="Foster-Nyarko E."/>
            <person name="Jarju S."/>
            <person name="Secka A."/>
            <person name="Antonio M."/>
            <person name="Oren A."/>
            <person name="Chaudhuri R.R."/>
            <person name="La Ragione R."/>
            <person name="Hildebrand F."/>
            <person name="Pallen M.J."/>
        </authorList>
    </citation>
    <scope>NUCLEOTIDE SEQUENCE</scope>
    <source>
        <strain evidence="16">ChiSxjej2B14-6234</strain>
    </source>
</reference>
<accession>A0A9D0ZAR5</accession>
<dbReference type="InterPro" id="IPR003602">
    <property type="entry name" value="Topo_IA_DNA-bd_dom"/>
</dbReference>
<dbReference type="SUPFAM" id="SSF56712">
    <property type="entry name" value="Prokaryotic type I DNA topoisomerase"/>
    <property type="match status" value="1"/>
</dbReference>
<dbReference type="AlphaFoldDB" id="A0A9D0ZAR5"/>
<proteinExistence type="inferred from homology"/>
<dbReference type="SMART" id="SM00436">
    <property type="entry name" value="TOP1Bc"/>
    <property type="match status" value="1"/>
</dbReference>
<dbReference type="InterPro" id="IPR023406">
    <property type="entry name" value="Topo_IA_AS"/>
</dbReference>
<dbReference type="GO" id="GO:0003917">
    <property type="term" value="F:DNA topoisomerase type I (single strand cut, ATP-independent) activity"/>
    <property type="evidence" value="ECO:0007669"/>
    <property type="project" value="UniProtKB-EC"/>
</dbReference>
<protein>
    <recommendedName>
        <fullName evidence="3">DNA topoisomerase</fullName>
        <ecNumber evidence="3">5.6.2.1</ecNumber>
    </recommendedName>
    <alternativeName>
        <fullName evidence="12">Omega-protein</fullName>
    </alternativeName>
    <alternativeName>
        <fullName evidence="11">Relaxing enzyme</fullName>
    </alternativeName>
    <alternativeName>
        <fullName evidence="9">Swivelase</fullName>
    </alternativeName>
    <alternativeName>
        <fullName evidence="10">Untwisting enzyme</fullName>
    </alternativeName>
</protein>
<dbReference type="Gene3D" id="1.10.290.10">
    <property type="entry name" value="Topoisomerase I, domain 4"/>
    <property type="match status" value="1"/>
</dbReference>
<evidence type="ECO:0000256" key="12">
    <source>
        <dbReference type="ARBA" id="ARBA00032877"/>
    </source>
</evidence>
<evidence type="ECO:0000256" key="10">
    <source>
        <dbReference type="ARBA" id="ARBA00031985"/>
    </source>
</evidence>
<dbReference type="InterPro" id="IPR000380">
    <property type="entry name" value="Topo_IA"/>
</dbReference>
<dbReference type="Gene3D" id="1.10.460.10">
    <property type="entry name" value="Topoisomerase I, domain 2"/>
    <property type="match status" value="1"/>
</dbReference>
<feature type="domain" description="Toprim" evidence="14">
    <location>
        <begin position="2"/>
        <end position="135"/>
    </location>
</feature>
<name>A0A9D0ZAR5_9FIRM</name>
<dbReference type="NCBIfam" id="TIGR01056">
    <property type="entry name" value="topB"/>
    <property type="match status" value="1"/>
</dbReference>
<evidence type="ECO:0000256" key="9">
    <source>
        <dbReference type="ARBA" id="ARBA00030003"/>
    </source>
</evidence>
<dbReference type="InterPro" id="IPR003601">
    <property type="entry name" value="Topo_IA_2"/>
</dbReference>
<dbReference type="PROSITE" id="PS00396">
    <property type="entry name" value="TOPO_IA_1"/>
    <property type="match status" value="1"/>
</dbReference>
<comment type="caution">
    <text evidence="16">The sequence shown here is derived from an EMBL/GenBank/DDBJ whole genome shotgun (WGS) entry which is preliminary data.</text>
</comment>
<evidence type="ECO:0000256" key="6">
    <source>
        <dbReference type="ARBA" id="ARBA00023029"/>
    </source>
</evidence>
<evidence type="ECO:0000256" key="7">
    <source>
        <dbReference type="ARBA" id="ARBA00023125"/>
    </source>
</evidence>
<dbReference type="PANTHER" id="PTHR11390">
    <property type="entry name" value="PROKARYOTIC DNA TOPOISOMERASE"/>
    <property type="match status" value="1"/>
</dbReference>
<dbReference type="NCBIfam" id="NF005829">
    <property type="entry name" value="PRK07726.1"/>
    <property type="match status" value="1"/>
</dbReference>
<evidence type="ECO:0000256" key="2">
    <source>
        <dbReference type="ARBA" id="ARBA00009446"/>
    </source>
</evidence>
<evidence type="ECO:0000259" key="14">
    <source>
        <dbReference type="PROSITE" id="PS50880"/>
    </source>
</evidence>
<feature type="domain" description="Topo IA-type catalytic" evidence="15">
    <location>
        <begin position="152"/>
        <end position="583"/>
    </location>
</feature>
<evidence type="ECO:0000256" key="5">
    <source>
        <dbReference type="ARBA" id="ARBA00022842"/>
    </source>
</evidence>
<dbReference type="InterPro" id="IPR013497">
    <property type="entry name" value="Topo_IA_cen"/>
</dbReference>
<dbReference type="SMART" id="SM00437">
    <property type="entry name" value="TOP1Ac"/>
    <property type="match status" value="1"/>
</dbReference>
<dbReference type="EMBL" id="DVFJ01000033">
    <property type="protein sequence ID" value="HIQ72332.1"/>
    <property type="molecule type" value="Genomic_DNA"/>
</dbReference>
<dbReference type="EC" id="5.6.2.1" evidence="3"/>